<dbReference type="AlphaFoldDB" id="A0AAW1TCX4"/>
<name>A0AAW1TCX4_9CHLO</name>
<dbReference type="EMBL" id="JALJOV010000088">
    <property type="protein sequence ID" value="KAK9867430.1"/>
    <property type="molecule type" value="Genomic_DNA"/>
</dbReference>
<sequence>MGTRAKAPESWSAAEDPKLREQPASVPLIDLSATEQIGRARGTSYGSLSEASPRQHEWPRVSKLSARNQQQVVLTLELKPESQDRGLRQQVGRRRRAQARAAAYARWHHGPAPTPPRPIPAALPMPRPSTLDGSPCTPRSLLSFPALQHLEVTGNPLHPEAAAALQQLPRSCSICLTPGPSSRTFQAGRPLSGKVKEPLVASESALRRRRLAGRATGPMRVDDDLRLPAWLSSDVKDARITQALSNVQHSLQSGTLENALPAASTGSAIIPWNMTSQPHPAGDVDIDPAAALCIALDLHPEELAHHRDLFGRDMRYPMARLRAAMQHSTRLPLTTHGDSHLRSTANSVSKRQQQMPGSKMPDLPVMPSSQGCRNLEAMLQEAEFHFHRLDELLLPMPAAD</sequence>
<gene>
    <name evidence="2" type="ORF">WJX84_010674</name>
</gene>
<keyword evidence="3" id="KW-1185">Reference proteome</keyword>
<dbReference type="Proteomes" id="UP001485043">
    <property type="component" value="Unassembled WGS sequence"/>
</dbReference>
<evidence type="ECO:0000256" key="1">
    <source>
        <dbReference type="SAM" id="MobiDB-lite"/>
    </source>
</evidence>
<accession>A0AAW1TCX4</accession>
<evidence type="ECO:0000313" key="3">
    <source>
        <dbReference type="Proteomes" id="UP001485043"/>
    </source>
</evidence>
<protein>
    <submittedName>
        <fullName evidence="2">Uncharacterized protein</fullName>
    </submittedName>
</protein>
<comment type="caution">
    <text evidence="2">The sequence shown here is derived from an EMBL/GenBank/DDBJ whole genome shotgun (WGS) entry which is preliminary data.</text>
</comment>
<feature type="region of interest" description="Disordered" evidence="1">
    <location>
        <begin position="1"/>
        <end position="64"/>
    </location>
</feature>
<reference evidence="2 3" key="1">
    <citation type="journal article" date="2024" name="Nat. Commun.">
        <title>Phylogenomics reveals the evolutionary origins of lichenization in chlorophyte algae.</title>
        <authorList>
            <person name="Puginier C."/>
            <person name="Libourel C."/>
            <person name="Otte J."/>
            <person name="Skaloud P."/>
            <person name="Haon M."/>
            <person name="Grisel S."/>
            <person name="Petersen M."/>
            <person name="Berrin J.G."/>
            <person name="Delaux P.M."/>
            <person name="Dal Grande F."/>
            <person name="Keller J."/>
        </authorList>
    </citation>
    <scope>NUCLEOTIDE SEQUENCE [LARGE SCALE GENOMIC DNA]</scope>
    <source>
        <strain evidence="2 3">SAG 2523</strain>
    </source>
</reference>
<feature type="region of interest" description="Disordered" evidence="1">
    <location>
        <begin position="333"/>
        <end position="366"/>
    </location>
</feature>
<organism evidence="2 3">
    <name type="scientific">Apatococcus fuscideae</name>
    <dbReference type="NCBI Taxonomy" id="2026836"/>
    <lineage>
        <taxon>Eukaryota</taxon>
        <taxon>Viridiplantae</taxon>
        <taxon>Chlorophyta</taxon>
        <taxon>core chlorophytes</taxon>
        <taxon>Trebouxiophyceae</taxon>
        <taxon>Chlorellales</taxon>
        <taxon>Chlorellaceae</taxon>
        <taxon>Apatococcus</taxon>
    </lineage>
</organism>
<proteinExistence type="predicted"/>
<feature type="compositionally biased region" description="Polar residues" evidence="1">
    <location>
        <begin position="342"/>
        <end position="356"/>
    </location>
</feature>
<evidence type="ECO:0000313" key="2">
    <source>
        <dbReference type="EMBL" id="KAK9867430.1"/>
    </source>
</evidence>